<feature type="transmembrane region" description="Helical" evidence="3">
    <location>
        <begin position="182"/>
        <end position="202"/>
    </location>
</feature>
<comment type="caution">
    <text evidence="5">The sequence shown here is derived from an EMBL/GenBank/DDBJ whole genome shotgun (WGS) entry which is preliminary data.</text>
</comment>
<keyword evidence="6" id="KW-1185">Reference proteome</keyword>
<keyword evidence="3" id="KW-1133">Transmembrane helix</keyword>
<dbReference type="Pfam" id="PF00892">
    <property type="entry name" value="EamA"/>
    <property type="match status" value="2"/>
</dbReference>
<gene>
    <name evidence="5" type="ORF">EJP82_14350</name>
</gene>
<evidence type="ECO:0000313" key="6">
    <source>
        <dbReference type="Proteomes" id="UP000279446"/>
    </source>
</evidence>
<sequence>MRMLKYAALVLIGAISYGVLSTIMKLGFKDGFTMQELVGSQYFFGWCILLLMVLLFSRRRLGLKAGVSLLGAGITISLTGIFYGLAVEQLPASIAVVLLFQFTWIGVILEAVVERTFPSRDKCISIVILIIGTLLAGGVFEPSEGEITTSGIICGLVSAVTFALYIFVSGRVATGVPVINKSLYMLTSALIVVLVVFSPSFIYDGAIPNGLWKFGIPLALLGSIIPVIFFSIGVPKVGSGLATILGATELPAAVVASVLVLQEDVSALRWVGIIVVLIGIAAPQLLPLWKRKGSSKASLQKVEL</sequence>
<feature type="transmembrane region" description="Helical" evidence="3">
    <location>
        <begin position="67"/>
        <end position="86"/>
    </location>
</feature>
<dbReference type="AlphaFoldDB" id="A0A433Y894"/>
<feature type="transmembrane region" description="Helical" evidence="3">
    <location>
        <begin position="37"/>
        <end position="55"/>
    </location>
</feature>
<feature type="domain" description="EamA" evidence="4">
    <location>
        <begin position="150"/>
        <end position="281"/>
    </location>
</feature>
<evidence type="ECO:0000256" key="1">
    <source>
        <dbReference type="ARBA" id="ARBA00004127"/>
    </source>
</evidence>
<comment type="subcellular location">
    <subcellularLocation>
        <location evidence="1">Endomembrane system</location>
        <topology evidence="1">Multi-pass membrane protein</topology>
    </subcellularLocation>
</comment>
<feature type="transmembrane region" description="Helical" evidence="3">
    <location>
        <begin position="241"/>
        <end position="261"/>
    </location>
</feature>
<name>A0A433Y894_9BACL</name>
<dbReference type="InterPro" id="IPR000620">
    <property type="entry name" value="EamA_dom"/>
</dbReference>
<comment type="similarity">
    <text evidence="2">Belongs to the EamA transporter family.</text>
</comment>
<dbReference type="EMBL" id="RZNY01000011">
    <property type="protein sequence ID" value="RUT45598.1"/>
    <property type="molecule type" value="Genomic_DNA"/>
</dbReference>
<feature type="transmembrane region" description="Helical" evidence="3">
    <location>
        <begin position="214"/>
        <end position="234"/>
    </location>
</feature>
<dbReference type="InterPro" id="IPR037185">
    <property type="entry name" value="EmrE-like"/>
</dbReference>
<feature type="transmembrane region" description="Helical" evidence="3">
    <location>
        <begin position="92"/>
        <end position="112"/>
    </location>
</feature>
<accession>A0A433Y894</accession>
<dbReference type="Proteomes" id="UP000279446">
    <property type="component" value="Unassembled WGS sequence"/>
</dbReference>
<reference evidence="5 6" key="1">
    <citation type="submission" date="2018-12" db="EMBL/GenBank/DDBJ databases">
        <authorList>
            <person name="Sun L."/>
            <person name="Chen Z."/>
        </authorList>
    </citation>
    <scope>NUCLEOTIDE SEQUENCE [LARGE SCALE GENOMIC DNA]</scope>
    <source>
        <strain evidence="5 6">DSM 15890</strain>
    </source>
</reference>
<evidence type="ECO:0000313" key="5">
    <source>
        <dbReference type="EMBL" id="RUT45598.1"/>
    </source>
</evidence>
<organism evidence="5 6">
    <name type="scientific">Paenibacillus anaericanus</name>
    <dbReference type="NCBI Taxonomy" id="170367"/>
    <lineage>
        <taxon>Bacteria</taxon>
        <taxon>Bacillati</taxon>
        <taxon>Bacillota</taxon>
        <taxon>Bacilli</taxon>
        <taxon>Bacillales</taxon>
        <taxon>Paenibacillaceae</taxon>
        <taxon>Paenibacillus</taxon>
    </lineage>
</organism>
<dbReference type="OrthoDB" id="3180815at2"/>
<feature type="transmembrane region" description="Helical" evidence="3">
    <location>
        <begin position="147"/>
        <end position="170"/>
    </location>
</feature>
<evidence type="ECO:0000259" key="4">
    <source>
        <dbReference type="Pfam" id="PF00892"/>
    </source>
</evidence>
<keyword evidence="3" id="KW-0812">Transmembrane</keyword>
<keyword evidence="3" id="KW-0472">Membrane</keyword>
<dbReference type="SUPFAM" id="SSF103481">
    <property type="entry name" value="Multidrug resistance efflux transporter EmrE"/>
    <property type="match status" value="1"/>
</dbReference>
<protein>
    <submittedName>
        <fullName evidence="5">DMT family transporter</fullName>
    </submittedName>
</protein>
<feature type="transmembrane region" description="Helical" evidence="3">
    <location>
        <begin position="124"/>
        <end position="141"/>
    </location>
</feature>
<feature type="domain" description="EamA" evidence="4">
    <location>
        <begin position="6"/>
        <end position="136"/>
    </location>
</feature>
<dbReference type="GO" id="GO:0016020">
    <property type="term" value="C:membrane"/>
    <property type="evidence" value="ECO:0007669"/>
    <property type="project" value="InterPro"/>
</dbReference>
<feature type="transmembrane region" description="Helical" evidence="3">
    <location>
        <begin position="267"/>
        <end position="289"/>
    </location>
</feature>
<proteinExistence type="inferred from homology"/>
<evidence type="ECO:0000256" key="3">
    <source>
        <dbReference type="SAM" id="Phobius"/>
    </source>
</evidence>
<evidence type="ECO:0000256" key="2">
    <source>
        <dbReference type="ARBA" id="ARBA00007362"/>
    </source>
</evidence>